<name>A0A5K7SC51_9BACT</name>
<dbReference type="InterPro" id="IPR016193">
    <property type="entry name" value="Cytidine_deaminase-like"/>
</dbReference>
<dbReference type="RefSeq" id="WP_318347413.1">
    <property type="nucleotide sequence ID" value="NZ_AP018694.1"/>
</dbReference>
<dbReference type="GO" id="GO:0004126">
    <property type="term" value="F:cytidine deaminase activity"/>
    <property type="evidence" value="ECO:0007669"/>
    <property type="project" value="UniProtKB-ARBA"/>
</dbReference>
<evidence type="ECO:0000256" key="1">
    <source>
        <dbReference type="ARBA" id="ARBA00006576"/>
    </source>
</evidence>
<dbReference type="InterPro" id="IPR050202">
    <property type="entry name" value="Cyt/Deoxycyt_deaminase"/>
</dbReference>
<keyword evidence="4" id="KW-0862">Zinc</keyword>
<dbReference type="SUPFAM" id="SSF53927">
    <property type="entry name" value="Cytidine deaminase-like"/>
    <property type="match status" value="1"/>
</dbReference>
<proteinExistence type="inferred from homology"/>
<dbReference type="InterPro" id="IPR002125">
    <property type="entry name" value="CMP_dCMP_dom"/>
</dbReference>
<dbReference type="Proteomes" id="UP001193389">
    <property type="component" value="Chromosome"/>
</dbReference>
<keyword evidence="3" id="KW-0378">Hydrolase</keyword>
<dbReference type="GO" id="GO:0042802">
    <property type="term" value="F:identical protein binding"/>
    <property type="evidence" value="ECO:0007669"/>
    <property type="project" value="UniProtKB-ARBA"/>
</dbReference>
<organism evidence="6 7">
    <name type="scientific">Aquipluma nitroreducens</name>
    <dbReference type="NCBI Taxonomy" id="2010828"/>
    <lineage>
        <taxon>Bacteria</taxon>
        <taxon>Pseudomonadati</taxon>
        <taxon>Bacteroidota</taxon>
        <taxon>Bacteroidia</taxon>
        <taxon>Marinilabiliales</taxon>
        <taxon>Prolixibacteraceae</taxon>
        <taxon>Aquipluma</taxon>
    </lineage>
</organism>
<evidence type="ECO:0000313" key="7">
    <source>
        <dbReference type="Proteomes" id="UP001193389"/>
    </source>
</evidence>
<dbReference type="KEGG" id="anf:AQPE_3314"/>
<dbReference type="PANTHER" id="PTHR11644">
    <property type="entry name" value="CYTIDINE DEAMINASE"/>
    <property type="match status" value="1"/>
</dbReference>
<dbReference type="PROSITE" id="PS00903">
    <property type="entry name" value="CYT_DCMP_DEAMINASES_1"/>
    <property type="match status" value="1"/>
</dbReference>
<evidence type="ECO:0000256" key="3">
    <source>
        <dbReference type="ARBA" id="ARBA00022801"/>
    </source>
</evidence>
<dbReference type="NCBIfam" id="NF004064">
    <property type="entry name" value="PRK05578.1"/>
    <property type="match status" value="1"/>
</dbReference>
<dbReference type="CDD" id="cd01283">
    <property type="entry name" value="cytidine_deaminase"/>
    <property type="match status" value="1"/>
</dbReference>
<dbReference type="EMBL" id="AP018694">
    <property type="protein sequence ID" value="BBE19140.1"/>
    <property type="molecule type" value="Genomic_DNA"/>
</dbReference>
<dbReference type="AlphaFoldDB" id="A0A5K7SC51"/>
<dbReference type="GO" id="GO:0072527">
    <property type="term" value="P:pyrimidine-containing compound metabolic process"/>
    <property type="evidence" value="ECO:0007669"/>
    <property type="project" value="UniProtKB-ARBA"/>
</dbReference>
<dbReference type="Gene3D" id="3.40.140.10">
    <property type="entry name" value="Cytidine Deaminase, domain 2"/>
    <property type="match status" value="1"/>
</dbReference>
<comment type="similarity">
    <text evidence="1">Belongs to the cytidine and deoxycytidylate deaminase family.</text>
</comment>
<evidence type="ECO:0000313" key="6">
    <source>
        <dbReference type="EMBL" id="BBE19140.1"/>
    </source>
</evidence>
<keyword evidence="7" id="KW-1185">Reference proteome</keyword>
<dbReference type="PROSITE" id="PS51747">
    <property type="entry name" value="CYT_DCMP_DEAMINASES_2"/>
    <property type="match status" value="1"/>
</dbReference>
<gene>
    <name evidence="6" type="ORF">AQPE_3314</name>
</gene>
<keyword evidence="2" id="KW-0479">Metal-binding</keyword>
<accession>A0A5K7SC51</accession>
<feature type="domain" description="CMP/dCMP-type deaminase" evidence="5">
    <location>
        <begin position="21"/>
        <end position="157"/>
    </location>
</feature>
<dbReference type="GO" id="GO:0055086">
    <property type="term" value="P:nucleobase-containing small molecule metabolic process"/>
    <property type="evidence" value="ECO:0007669"/>
    <property type="project" value="UniProtKB-ARBA"/>
</dbReference>
<dbReference type="InterPro" id="IPR016192">
    <property type="entry name" value="APOBEC/CMP_deaminase_Zn-bd"/>
</dbReference>
<reference evidence="6" key="1">
    <citation type="journal article" date="2020" name="Int. J. Syst. Evol. Microbiol.">
        <title>Aquipluma nitroreducens gen. nov. sp. nov., a novel facultatively anaerobic bacterium isolated from a freshwater lake.</title>
        <authorList>
            <person name="Watanabe M."/>
            <person name="Kojima H."/>
            <person name="Fukui M."/>
        </authorList>
    </citation>
    <scope>NUCLEOTIDE SEQUENCE</scope>
    <source>
        <strain evidence="6">MeG22</strain>
    </source>
</reference>
<dbReference type="PANTHER" id="PTHR11644:SF2">
    <property type="entry name" value="CYTIDINE DEAMINASE"/>
    <property type="match status" value="1"/>
</dbReference>
<evidence type="ECO:0000256" key="4">
    <source>
        <dbReference type="ARBA" id="ARBA00022833"/>
    </source>
</evidence>
<evidence type="ECO:0000259" key="5">
    <source>
        <dbReference type="PROSITE" id="PS51747"/>
    </source>
</evidence>
<protein>
    <submittedName>
        <fullName evidence="6">Cytidine deaminase</fullName>
    </submittedName>
</protein>
<evidence type="ECO:0000256" key="2">
    <source>
        <dbReference type="ARBA" id="ARBA00022723"/>
    </source>
</evidence>
<sequence>MKTTEIKIVVHEFANIVELPLNDQNLLMEARRITEQAYAPYSGFHVGAAVLLENGMIVTGNNQENSAYPSGLCAERVALFYANANYSDSAVKTIAISASKSGALVNEPVKPCGSCRQALAETELRFKTPIRIILDGQDGILVLNGVESLLPLSFSKKAL</sequence>
<dbReference type="GO" id="GO:0008270">
    <property type="term" value="F:zinc ion binding"/>
    <property type="evidence" value="ECO:0007669"/>
    <property type="project" value="InterPro"/>
</dbReference>
<dbReference type="Pfam" id="PF00383">
    <property type="entry name" value="dCMP_cyt_deam_1"/>
    <property type="match status" value="1"/>
</dbReference>
<dbReference type="GO" id="GO:0005829">
    <property type="term" value="C:cytosol"/>
    <property type="evidence" value="ECO:0007669"/>
    <property type="project" value="TreeGrafter"/>
</dbReference>